<dbReference type="InterPro" id="IPR036291">
    <property type="entry name" value="NAD(P)-bd_dom_sf"/>
</dbReference>
<dbReference type="CDD" id="cd05244">
    <property type="entry name" value="BVR-B_like_SDR_a"/>
    <property type="match status" value="1"/>
</dbReference>
<gene>
    <name evidence="2" type="ORF">CWD84_16780</name>
</gene>
<protein>
    <recommendedName>
        <fullName evidence="1">NAD(P)-binding domain-containing protein</fullName>
    </recommendedName>
</protein>
<evidence type="ECO:0000259" key="1">
    <source>
        <dbReference type="Pfam" id="PF13460"/>
    </source>
</evidence>
<proteinExistence type="predicted"/>
<keyword evidence="3" id="KW-1185">Reference proteome</keyword>
<name>A0AAI8HQQ1_9BACI</name>
<dbReference type="InterPro" id="IPR016040">
    <property type="entry name" value="NAD(P)-bd_dom"/>
</dbReference>
<dbReference type="RefSeq" id="WP_060963176.1">
    <property type="nucleotide sequence ID" value="NZ_CP025001.1"/>
</dbReference>
<dbReference type="GO" id="GO:0016646">
    <property type="term" value="F:oxidoreductase activity, acting on the CH-NH group of donors, NAD or NADP as acceptor"/>
    <property type="evidence" value="ECO:0007669"/>
    <property type="project" value="TreeGrafter"/>
</dbReference>
<dbReference type="Gene3D" id="3.40.50.720">
    <property type="entry name" value="NAD(P)-binding Rossmann-like Domain"/>
    <property type="match status" value="1"/>
</dbReference>
<dbReference type="Proteomes" id="UP000234366">
    <property type="component" value="Chromosome"/>
</dbReference>
<evidence type="ECO:0000313" key="3">
    <source>
        <dbReference type="Proteomes" id="UP000234366"/>
    </source>
</evidence>
<dbReference type="KEGG" id="bsia:CWD84_16780"/>
<dbReference type="SUPFAM" id="SSF51735">
    <property type="entry name" value="NAD(P)-binding Rossmann-fold domains"/>
    <property type="match status" value="1"/>
</dbReference>
<dbReference type="EMBL" id="CP025001">
    <property type="protein sequence ID" value="AUJ78364.1"/>
    <property type="molecule type" value="Genomic_DNA"/>
</dbReference>
<dbReference type="PANTHER" id="PTHR43355">
    <property type="entry name" value="FLAVIN REDUCTASE (NADPH)"/>
    <property type="match status" value="1"/>
</dbReference>
<organism evidence="2 3">
    <name type="scientific">Bacillus siamensis</name>
    <dbReference type="NCBI Taxonomy" id="659243"/>
    <lineage>
        <taxon>Bacteria</taxon>
        <taxon>Bacillati</taxon>
        <taxon>Bacillota</taxon>
        <taxon>Bacilli</taxon>
        <taxon>Bacillales</taxon>
        <taxon>Bacillaceae</taxon>
        <taxon>Bacillus</taxon>
        <taxon>Bacillus amyloliquefaciens group</taxon>
    </lineage>
</organism>
<accession>A0AAI8HQQ1</accession>
<reference evidence="2 3" key="1">
    <citation type="submission" date="2017-11" db="EMBL/GenBank/DDBJ databases">
        <title>Genome sequence and genome mining of multiple bioactive secondary metabolites from a deep sea-derived Bacillus siamensis SCSIO 05746.</title>
        <authorList>
            <person name="Pan H.-Q."/>
            <person name="Ju J.-H."/>
        </authorList>
    </citation>
    <scope>NUCLEOTIDE SEQUENCE [LARGE SCALE GENOMIC DNA]</scope>
    <source>
        <strain evidence="2 3">SCSIO 05746</strain>
    </source>
</reference>
<feature type="domain" description="NAD(P)-binding" evidence="1">
    <location>
        <begin position="7"/>
        <end position="195"/>
    </location>
</feature>
<sequence>MKIALLGATGRVGQAFIKEAQKHGDIEIFALVRSAGTPLPISEKHIITGNARRREDIGRLISKADTVVSCLGTDGDDTLSAAMIHIIDSMKQHHVQRLITIGTAGILQSRLMPDKYRFESSESKRKSTRAAKEHARVYEMLLAEDIDWTIICPTYLPDGEAAGVYRFEQDQLPEGGTEITVGDTAHFLYRELMNPRFVRKRVGLAY</sequence>
<dbReference type="AlphaFoldDB" id="A0AAI8HQQ1"/>
<evidence type="ECO:0000313" key="2">
    <source>
        <dbReference type="EMBL" id="AUJ78364.1"/>
    </source>
</evidence>
<dbReference type="PANTHER" id="PTHR43355:SF2">
    <property type="entry name" value="FLAVIN REDUCTASE (NADPH)"/>
    <property type="match status" value="1"/>
</dbReference>
<dbReference type="Pfam" id="PF13460">
    <property type="entry name" value="NAD_binding_10"/>
    <property type="match status" value="1"/>
</dbReference>
<dbReference type="InterPro" id="IPR051606">
    <property type="entry name" value="Polyketide_Oxido-like"/>
</dbReference>